<dbReference type="Pfam" id="PF03401">
    <property type="entry name" value="TctC"/>
    <property type="match status" value="1"/>
</dbReference>
<accession>A0ABV9Z2S1</accession>
<gene>
    <name evidence="2" type="ORF">ACFPFW_08880</name>
</gene>
<sequence>MKQFTRREALKLTAAGGLVAGGSLAMPGIVRAASYPTRPINVIVPFATGGYNDRLSRAFAPYLEKELGQPLVIINKPGAGTQLGHTYALQQPNDGYTILCTSASPYIPLTVLLQQAPYKNEDFWMINLPSRDYTLAATSSDSSIKDFKQVIDMLKKDPSSLSIGVQPASADYANMVLTMQAVGIDPTKLRVVTYDGGGPARNATAGAQVDVGFVGGEGFIPLKTKIKPLAIYAAETVSWFPEAPLISASGIKTDMVEGSQRGWAVSAKLKAEAPDVYKTIENAVSKASQDPKAVEALKLQDLATTWYGPEASNKAFLDNAAKMARYVDLLKS</sequence>
<evidence type="ECO:0000313" key="2">
    <source>
        <dbReference type="EMBL" id="MFC5068128.1"/>
    </source>
</evidence>
<dbReference type="InterPro" id="IPR005064">
    <property type="entry name" value="BUG"/>
</dbReference>
<evidence type="ECO:0000313" key="3">
    <source>
        <dbReference type="Proteomes" id="UP001595796"/>
    </source>
</evidence>
<dbReference type="PANTHER" id="PTHR42928">
    <property type="entry name" value="TRICARBOXYLATE-BINDING PROTEIN"/>
    <property type="match status" value="1"/>
</dbReference>
<dbReference type="NCBIfam" id="TIGR01409">
    <property type="entry name" value="TAT_signal_seq"/>
    <property type="match status" value="1"/>
</dbReference>
<protein>
    <submittedName>
        <fullName evidence="2">Bug family tripartite tricarboxylate transporter substrate binding protein</fullName>
    </submittedName>
</protein>
<reference evidence="3" key="1">
    <citation type="journal article" date="2019" name="Int. J. Syst. Evol. Microbiol.">
        <title>The Global Catalogue of Microorganisms (GCM) 10K type strain sequencing project: providing services to taxonomists for standard genome sequencing and annotation.</title>
        <authorList>
            <consortium name="The Broad Institute Genomics Platform"/>
            <consortium name="The Broad Institute Genome Sequencing Center for Infectious Disease"/>
            <person name="Wu L."/>
            <person name="Ma J."/>
        </authorList>
    </citation>
    <scope>NUCLEOTIDE SEQUENCE [LARGE SCALE GENOMIC DNA]</scope>
    <source>
        <strain evidence="3">CGMCC 1.16444</strain>
    </source>
</reference>
<dbReference type="EMBL" id="JBHSJF010000006">
    <property type="protein sequence ID" value="MFC5068128.1"/>
    <property type="molecule type" value="Genomic_DNA"/>
</dbReference>
<dbReference type="Gene3D" id="3.40.190.150">
    <property type="entry name" value="Bordetella uptake gene, domain 1"/>
    <property type="match status" value="1"/>
</dbReference>
<comment type="caution">
    <text evidence="2">The sequence shown here is derived from an EMBL/GenBank/DDBJ whole genome shotgun (WGS) entry which is preliminary data.</text>
</comment>
<name>A0ABV9Z2S1_9HYPH</name>
<dbReference type="CDD" id="cd07012">
    <property type="entry name" value="PBP2_Bug_TTT"/>
    <property type="match status" value="1"/>
</dbReference>
<dbReference type="Gene3D" id="3.40.190.10">
    <property type="entry name" value="Periplasmic binding protein-like II"/>
    <property type="match status" value="1"/>
</dbReference>
<dbReference type="PIRSF" id="PIRSF017082">
    <property type="entry name" value="YflP"/>
    <property type="match status" value="1"/>
</dbReference>
<dbReference type="InterPro" id="IPR019546">
    <property type="entry name" value="TAT_signal_bac_arc"/>
</dbReference>
<keyword evidence="3" id="KW-1185">Reference proteome</keyword>
<dbReference type="Proteomes" id="UP001595796">
    <property type="component" value="Unassembled WGS sequence"/>
</dbReference>
<proteinExistence type="inferred from homology"/>
<evidence type="ECO:0000256" key="1">
    <source>
        <dbReference type="ARBA" id="ARBA00006987"/>
    </source>
</evidence>
<organism evidence="2 3">
    <name type="scientific">Flaviflagellibacter deserti</name>
    <dbReference type="NCBI Taxonomy" id="2267266"/>
    <lineage>
        <taxon>Bacteria</taxon>
        <taxon>Pseudomonadati</taxon>
        <taxon>Pseudomonadota</taxon>
        <taxon>Alphaproteobacteria</taxon>
        <taxon>Hyphomicrobiales</taxon>
        <taxon>Flaviflagellibacter</taxon>
    </lineage>
</organism>
<dbReference type="InterPro" id="IPR042100">
    <property type="entry name" value="Bug_dom1"/>
</dbReference>
<dbReference type="PANTHER" id="PTHR42928:SF5">
    <property type="entry name" value="BLR1237 PROTEIN"/>
    <property type="match status" value="1"/>
</dbReference>
<dbReference type="InterPro" id="IPR006311">
    <property type="entry name" value="TAT_signal"/>
</dbReference>
<dbReference type="RefSeq" id="WP_114957657.1">
    <property type="nucleotide sequence ID" value="NZ_JBHSJF010000006.1"/>
</dbReference>
<dbReference type="PROSITE" id="PS51318">
    <property type="entry name" value="TAT"/>
    <property type="match status" value="1"/>
</dbReference>
<comment type="similarity">
    <text evidence="1">Belongs to the UPF0065 (bug) family.</text>
</comment>